<comment type="similarity">
    <text evidence="1">Belongs to the methyltransferase superfamily.</text>
</comment>
<keyword evidence="2 5" id="KW-0489">Methyltransferase</keyword>
<dbReference type="Proteomes" id="UP000219193">
    <property type="component" value="Unassembled WGS sequence"/>
</dbReference>
<reference evidence="6" key="1">
    <citation type="submission" date="2017-09" db="EMBL/GenBank/DDBJ databases">
        <authorList>
            <person name="Varghese N."/>
            <person name="Submissions S."/>
        </authorList>
    </citation>
    <scope>NUCLEOTIDE SEQUENCE [LARGE SCALE GENOMIC DNA]</scope>
    <source>
        <strain evidence="6">CGMCC 1.12641</strain>
    </source>
</reference>
<name>A0A285X486_9FLAO</name>
<evidence type="ECO:0000256" key="2">
    <source>
        <dbReference type="ARBA" id="ARBA00022603"/>
    </source>
</evidence>
<dbReference type="Pfam" id="PF08241">
    <property type="entry name" value="Methyltransf_11"/>
    <property type="match status" value="1"/>
</dbReference>
<dbReference type="InterPro" id="IPR013216">
    <property type="entry name" value="Methyltransf_11"/>
</dbReference>
<dbReference type="InterPro" id="IPR029063">
    <property type="entry name" value="SAM-dependent_MTases_sf"/>
</dbReference>
<dbReference type="RefSeq" id="WP_097055954.1">
    <property type="nucleotide sequence ID" value="NZ_OCMF01000002.1"/>
</dbReference>
<dbReference type="SUPFAM" id="SSF53335">
    <property type="entry name" value="S-adenosyl-L-methionine-dependent methyltransferases"/>
    <property type="match status" value="1"/>
</dbReference>
<dbReference type="InterPro" id="IPR051052">
    <property type="entry name" value="Diverse_substrate_MTase"/>
</dbReference>
<protein>
    <submittedName>
        <fullName evidence="5">Methyltransferase domain-containing protein</fullName>
    </submittedName>
</protein>
<sequence length="244" mass="28108">MKDLFSGHSAAYSQYRPTYPSGLYALLHKLCLNKEKAWDCGTGNGQVAGELANSFEQVYATDISTNQLSQGIQKENIHYTKQAAEKTNFPDAYFDLVTVGQAVHWFEFDRFYAEAKRVLKKDAVIAIFGYGLFRSDPVTNEFIEHFYNDIIGPYWATERRYLQDSYKTIPFPFEEIETPPFTMKHTWSFERLLGYLNTWSAVKAFEKEKGENPVELIKNDLFNSFGELGSVEFPILLRVGRNPE</sequence>
<organism evidence="5 6">
    <name type="scientific">Salinimicrobium sediminis</name>
    <dbReference type="NCBI Taxonomy" id="1343891"/>
    <lineage>
        <taxon>Bacteria</taxon>
        <taxon>Pseudomonadati</taxon>
        <taxon>Bacteroidota</taxon>
        <taxon>Flavobacteriia</taxon>
        <taxon>Flavobacteriales</taxon>
        <taxon>Flavobacteriaceae</taxon>
        <taxon>Salinimicrobium</taxon>
    </lineage>
</organism>
<gene>
    <name evidence="5" type="ORF">SAMN06296241_1706</name>
</gene>
<dbReference type="AlphaFoldDB" id="A0A285X486"/>
<evidence type="ECO:0000256" key="3">
    <source>
        <dbReference type="ARBA" id="ARBA00022679"/>
    </source>
</evidence>
<dbReference type="PANTHER" id="PTHR44942:SF4">
    <property type="entry name" value="METHYLTRANSFERASE TYPE 11 DOMAIN-CONTAINING PROTEIN"/>
    <property type="match status" value="1"/>
</dbReference>
<feature type="domain" description="Methyltransferase type 11" evidence="4">
    <location>
        <begin position="39"/>
        <end position="126"/>
    </location>
</feature>
<dbReference type="Gene3D" id="3.40.50.150">
    <property type="entry name" value="Vaccinia Virus protein VP39"/>
    <property type="match status" value="1"/>
</dbReference>
<keyword evidence="3 5" id="KW-0808">Transferase</keyword>
<dbReference type="GO" id="GO:0032259">
    <property type="term" value="P:methylation"/>
    <property type="evidence" value="ECO:0007669"/>
    <property type="project" value="UniProtKB-KW"/>
</dbReference>
<evidence type="ECO:0000313" key="5">
    <source>
        <dbReference type="EMBL" id="SOC80161.1"/>
    </source>
</evidence>
<dbReference type="PANTHER" id="PTHR44942">
    <property type="entry name" value="METHYLTRANSF_11 DOMAIN-CONTAINING PROTEIN"/>
    <property type="match status" value="1"/>
</dbReference>
<evidence type="ECO:0000256" key="1">
    <source>
        <dbReference type="ARBA" id="ARBA00008361"/>
    </source>
</evidence>
<dbReference type="OrthoDB" id="9797252at2"/>
<proteinExistence type="inferred from homology"/>
<keyword evidence="6" id="KW-1185">Reference proteome</keyword>
<evidence type="ECO:0000313" key="6">
    <source>
        <dbReference type="Proteomes" id="UP000219193"/>
    </source>
</evidence>
<dbReference type="GO" id="GO:0008757">
    <property type="term" value="F:S-adenosylmethionine-dependent methyltransferase activity"/>
    <property type="evidence" value="ECO:0007669"/>
    <property type="project" value="InterPro"/>
</dbReference>
<evidence type="ECO:0000259" key="4">
    <source>
        <dbReference type="Pfam" id="PF08241"/>
    </source>
</evidence>
<dbReference type="EMBL" id="OCMF01000002">
    <property type="protein sequence ID" value="SOC80161.1"/>
    <property type="molecule type" value="Genomic_DNA"/>
</dbReference>
<accession>A0A285X486</accession>
<dbReference type="CDD" id="cd02440">
    <property type="entry name" value="AdoMet_MTases"/>
    <property type="match status" value="1"/>
</dbReference>